<dbReference type="InterPro" id="IPR029510">
    <property type="entry name" value="Ald_DH_CS_GLU"/>
</dbReference>
<sequence length="522" mass="57675">MVVNVLNLDCNLWLKHLEDYLIKHSVYILGNFAGFIWGIRKDLISDVLFVFPIEKLFEHISARSSAKLFINNQFVDALSGRQFPVINPATGDKICDVQEADKEDVDKAVDAAVTAFEIGSPWRTMDASQRGKLIYKLTKLLERDSKYLASLETLNNGKPYVESLEDIEHSVDVLRYYAGWCDKIHGQTIPVDGNYFCYTRHEPIGVCGQILPWNYPVALLSWKWGPALACGCTVVLKPAEQTPLTALYVASLVKEAGFPPGVINVLPGYGPTAGGAICRHMLVDKVAFTGSTEIGKEVQIAAAQSNLKRVSLELGGKSPFIIFPDADLDNAVAYAHEAIMANHGQCCCAGSRTFVHEDIYDEFVEKSKLAAKQRIVGDPFDELTQQGPQVNQEQFQKILNYIEIGKKEGAKLEAGGCRQGDKGYFVQPTVFSAVTDNMKIAKEEIFGPVQCIIKFKDINEVINRANKTRYGLAAGVMTNDINKALTIANSIRAGSIWINTWDAVFPQSPFGGYKQSGFGREL</sequence>
<dbReference type="CDD" id="cd07141">
    <property type="entry name" value="ALDH_F1AB_F2_RALDH1"/>
    <property type="match status" value="1"/>
</dbReference>
<evidence type="ECO:0000256" key="1">
    <source>
        <dbReference type="ARBA" id="ARBA00009986"/>
    </source>
</evidence>
<evidence type="ECO:0000313" key="7">
    <source>
        <dbReference type="Proteomes" id="UP001208570"/>
    </source>
</evidence>
<dbReference type="FunFam" id="3.40.605.10:FF:000050">
    <property type="entry name" value="Aldehyde dehydrogenase, mitochondrial"/>
    <property type="match status" value="1"/>
</dbReference>
<dbReference type="Gene3D" id="3.40.605.10">
    <property type="entry name" value="Aldehyde Dehydrogenase, Chain A, domain 1"/>
    <property type="match status" value="1"/>
</dbReference>
<dbReference type="GO" id="GO:0016620">
    <property type="term" value="F:oxidoreductase activity, acting on the aldehyde or oxo group of donors, NAD or NADP as acceptor"/>
    <property type="evidence" value="ECO:0007669"/>
    <property type="project" value="InterPro"/>
</dbReference>
<dbReference type="InterPro" id="IPR015590">
    <property type="entry name" value="Aldehyde_DH_dom"/>
</dbReference>
<proteinExistence type="inferred from homology"/>
<evidence type="ECO:0000256" key="2">
    <source>
        <dbReference type="ARBA" id="ARBA00023002"/>
    </source>
</evidence>
<dbReference type="InterPro" id="IPR016163">
    <property type="entry name" value="Ald_DH_C"/>
</dbReference>
<keyword evidence="2 4" id="KW-0560">Oxidoreductase</keyword>
<accession>A0AAD9JJ64</accession>
<dbReference type="Proteomes" id="UP001208570">
    <property type="component" value="Unassembled WGS sequence"/>
</dbReference>
<dbReference type="FunFam" id="3.40.309.10:FF:000001">
    <property type="entry name" value="Mitochondrial aldehyde dehydrogenase 2"/>
    <property type="match status" value="1"/>
</dbReference>
<dbReference type="EMBL" id="JAODUP010000305">
    <property type="protein sequence ID" value="KAK2153165.1"/>
    <property type="molecule type" value="Genomic_DNA"/>
</dbReference>
<name>A0AAD9JJ64_9ANNE</name>
<dbReference type="Pfam" id="PF00171">
    <property type="entry name" value="Aldedh"/>
    <property type="match status" value="1"/>
</dbReference>
<dbReference type="AlphaFoldDB" id="A0AAD9JJ64"/>
<organism evidence="6 7">
    <name type="scientific">Paralvinella palmiformis</name>
    <dbReference type="NCBI Taxonomy" id="53620"/>
    <lineage>
        <taxon>Eukaryota</taxon>
        <taxon>Metazoa</taxon>
        <taxon>Spiralia</taxon>
        <taxon>Lophotrochozoa</taxon>
        <taxon>Annelida</taxon>
        <taxon>Polychaeta</taxon>
        <taxon>Sedentaria</taxon>
        <taxon>Canalipalpata</taxon>
        <taxon>Terebellida</taxon>
        <taxon>Terebelliformia</taxon>
        <taxon>Alvinellidae</taxon>
        <taxon>Paralvinella</taxon>
    </lineage>
</organism>
<comment type="similarity">
    <text evidence="1 4">Belongs to the aldehyde dehydrogenase family.</text>
</comment>
<feature type="active site" evidence="3">
    <location>
        <position position="313"/>
    </location>
</feature>
<reference evidence="6" key="1">
    <citation type="journal article" date="2023" name="Mol. Biol. Evol.">
        <title>Third-Generation Sequencing Reveals the Adaptive Role of the Epigenome in Three Deep-Sea Polychaetes.</title>
        <authorList>
            <person name="Perez M."/>
            <person name="Aroh O."/>
            <person name="Sun Y."/>
            <person name="Lan Y."/>
            <person name="Juniper S.K."/>
            <person name="Young C.R."/>
            <person name="Angers B."/>
            <person name="Qian P.Y."/>
        </authorList>
    </citation>
    <scope>NUCLEOTIDE SEQUENCE</scope>
    <source>
        <strain evidence="6">P08H-3</strain>
    </source>
</reference>
<feature type="domain" description="Aldehyde dehydrogenase" evidence="5">
    <location>
        <begin position="75"/>
        <end position="521"/>
    </location>
</feature>
<evidence type="ECO:0000313" key="6">
    <source>
        <dbReference type="EMBL" id="KAK2153165.1"/>
    </source>
</evidence>
<evidence type="ECO:0000256" key="3">
    <source>
        <dbReference type="PROSITE-ProRule" id="PRU10007"/>
    </source>
</evidence>
<protein>
    <recommendedName>
        <fullName evidence="5">Aldehyde dehydrogenase domain-containing protein</fullName>
    </recommendedName>
</protein>
<dbReference type="Gene3D" id="3.40.309.10">
    <property type="entry name" value="Aldehyde Dehydrogenase, Chain A, domain 2"/>
    <property type="match status" value="1"/>
</dbReference>
<evidence type="ECO:0000259" key="5">
    <source>
        <dbReference type="Pfam" id="PF00171"/>
    </source>
</evidence>
<dbReference type="InterPro" id="IPR016161">
    <property type="entry name" value="Ald_DH/histidinol_DH"/>
</dbReference>
<dbReference type="SUPFAM" id="SSF53720">
    <property type="entry name" value="ALDH-like"/>
    <property type="match status" value="1"/>
</dbReference>
<keyword evidence="7" id="KW-1185">Reference proteome</keyword>
<gene>
    <name evidence="6" type="ORF">LSH36_305g03074</name>
</gene>
<dbReference type="InterPro" id="IPR016162">
    <property type="entry name" value="Ald_DH_N"/>
</dbReference>
<evidence type="ECO:0000256" key="4">
    <source>
        <dbReference type="RuleBase" id="RU003345"/>
    </source>
</evidence>
<dbReference type="PROSITE" id="PS00687">
    <property type="entry name" value="ALDEHYDE_DEHYDR_GLU"/>
    <property type="match status" value="1"/>
</dbReference>
<comment type="caution">
    <text evidence="6">The sequence shown here is derived from an EMBL/GenBank/DDBJ whole genome shotgun (WGS) entry which is preliminary data.</text>
</comment>
<dbReference type="PANTHER" id="PTHR11699">
    <property type="entry name" value="ALDEHYDE DEHYDROGENASE-RELATED"/>
    <property type="match status" value="1"/>
</dbReference>